<reference evidence="1 2" key="1">
    <citation type="journal article" date="2018" name="Syst. Appl. Microbiol.">
        <title>Photobacterium carnosum sp. nov., isolated from spoiled modified atmosphere packaged poultry meat.</title>
        <authorList>
            <person name="Hilgarth M."/>
            <person name="Fuertes S."/>
            <person name="Ehrmann M."/>
            <person name="Vogel R.F."/>
        </authorList>
    </citation>
    <scope>NUCLEOTIDE SEQUENCE [LARGE SCALE GENOMIC DNA]</scope>
    <source>
        <strain evidence="1 2">TMW 2.2021</strain>
    </source>
</reference>
<evidence type="ECO:0000313" key="1">
    <source>
        <dbReference type="EMBL" id="PLC59265.1"/>
    </source>
</evidence>
<proteinExistence type="predicted"/>
<dbReference type="EMBL" id="NPIB01000002">
    <property type="protein sequence ID" value="PLC59265.1"/>
    <property type="molecule type" value="Genomic_DNA"/>
</dbReference>
<accession>A0A2N4UW99</accession>
<gene>
    <name evidence="1" type="ORF">CIK00_03080</name>
</gene>
<evidence type="ECO:0000313" key="2">
    <source>
        <dbReference type="Proteomes" id="UP000234420"/>
    </source>
</evidence>
<comment type="caution">
    <text evidence="1">The sequence shown here is derived from an EMBL/GenBank/DDBJ whole genome shotgun (WGS) entry which is preliminary data.</text>
</comment>
<dbReference type="GeneID" id="69965908"/>
<protein>
    <submittedName>
        <fullName evidence="1">Uncharacterized protein</fullName>
    </submittedName>
</protein>
<keyword evidence="2" id="KW-1185">Reference proteome</keyword>
<sequence>MGLFKVFQCVFFGALLALGLTNGTRNFIDNFKVAVMTKDTSFTPMFLMPLQYNTWKMVDATTYLKPRKDRTGQYSCIHVTPISPKYQTITTLDNGERVCCDIHSGNVLIPTAKDTNSYYFYCGSYPEQQVVSLPISYVNQI</sequence>
<name>A0A2N4UW99_9GAMM</name>
<dbReference type="RefSeq" id="WP_101767468.1">
    <property type="nucleotide sequence ID" value="NZ_BPPU01000003.1"/>
</dbReference>
<organism evidence="1 2">
    <name type="scientific">Photobacterium carnosum</name>
    <dbReference type="NCBI Taxonomy" id="2023717"/>
    <lineage>
        <taxon>Bacteria</taxon>
        <taxon>Pseudomonadati</taxon>
        <taxon>Pseudomonadota</taxon>
        <taxon>Gammaproteobacteria</taxon>
        <taxon>Vibrionales</taxon>
        <taxon>Vibrionaceae</taxon>
        <taxon>Photobacterium</taxon>
    </lineage>
</organism>
<dbReference type="Proteomes" id="UP000234420">
    <property type="component" value="Unassembled WGS sequence"/>
</dbReference>
<dbReference type="AlphaFoldDB" id="A0A2N4UW99"/>